<gene>
    <name evidence="5" type="primary">ytfP</name>
    <name evidence="5" type="ORF">Mal4_25930</name>
</gene>
<dbReference type="CDD" id="cd06661">
    <property type="entry name" value="GGCT_like"/>
    <property type="match status" value="1"/>
</dbReference>
<evidence type="ECO:0000256" key="1">
    <source>
        <dbReference type="ARBA" id="ARBA00008861"/>
    </source>
</evidence>
<dbReference type="RefSeq" id="WP_145369566.1">
    <property type="nucleotide sequence ID" value="NZ_CP036275.1"/>
</dbReference>
<dbReference type="OrthoDB" id="8538589at2"/>
<evidence type="ECO:0000313" key="6">
    <source>
        <dbReference type="Proteomes" id="UP000320496"/>
    </source>
</evidence>
<dbReference type="Proteomes" id="UP000320496">
    <property type="component" value="Chromosome"/>
</dbReference>
<protein>
    <recommendedName>
        <fullName evidence="3">Gamma-glutamylcyclotransferase family protein</fullName>
    </recommendedName>
</protein>
<evidence type="ECO:0000256" key="3">
    <source>
        <dbReference type="RuleBase" id="RU367036"/>
    </source>
</evidence>
<dbReference type="GO" id="GO:0005829">
    <property type="term" value="C:cytosol"/>
    <property type="evidence" value="ECO:0007669"/>
    <property type="project" value="TreeGrafter"/>
</dbReference>
<dbReference type="AlphaFoldDB" id="A0A517Z6Z5"/>
<organism evidence="5 6">
    <name type="scientific">Maioricimonas rarisocia</name>
    <dbReference type="NCBI Taxonomy" id="2528026"/>
    <lineage>
        <taxon>Bacteria</taxon>
        <taxon>Pseudomonadati</taxon>
        <taxon>Planctomycetota</taxon>
        <taxon>Planctomycetia</taxon>
        <taxon>Planctomycetales</taxon>
        <taxon>Planctomycetaceae</taxon>
        <taxon>Maioricimonas</taxon>
    </lineage>
</organism>
<dbReference type="InterPro" id="IPR036568">
    <property type="entry name" value="GGCT-like_sf"/>
</dbReference>
<sequence>MNVQPTSVFVYGTLMRGDCRHRVLAGQAFLGEARTVSRYRMFDIGSYPGLVESDDGLRIEGEVYRVDKDCLRMLDQVEGVDHGLYARRRIHLEAPFATQPVEGYLYLRSTQGLKDCGKRWHGASRSETWAGGPPPAPPATM</sequence>
<reference evidence="5 6" key="1">
    <citation type="submission" date="2019-02" db="EMBL/GenBank/DDBJ databases">
        <title>Deep-cultivation of Planctomycetes and their phenomic and genomic characterization uncovers novel biology.</title>
        <authorList>
            <person name="Wiegand S."/>
            <person name="Jogler M."/>
            <person name="Boedeker C."/>
            <person name="Pinto D."/>
            <person name="Vollmers J."/>
            <person name="Rivas-Marin E."/>
            <person name="Kohn T."/>
            <person name="Peeters S.H."/>
            <person name="Heuer A."/>
            <person name="Rast P."/>
            <person name="Oberbeckmann S."/>
            <person name="Bunk B."/>
            <person name="Jeske O."/>
            <person name="Meyerdierks A."/>
            <person name="Storesund J.E."/>
            <person name="Kallscheuer N."/>
            <person name="Luecker S."/>
            <person name="Lage O.M."/>
            <person name="Pohl T."/>
            <person name="Merkel B.J."/>
            <person name="Hornburger P."/>
            <person name="Mueller R.-W."/>
            <person name="Bruemmer F."/>
            <person name="Labrenz M."/>
            <person name="Spormann A.M."/>
            <person name="Op den Camp H."/>
            <person name="Overmann J."/>
            <person name="Amann R."/>
            <person name="Jetten M.S.M."/>
            <person name="Mascher T."/>
            <person name="Medema M.H."/>
            <person name="Devos D.P."/>
            <person name="Kaster A.-K."/>
            <person name="Ovreas L."/>
            <person name="Rohde M."/>
            <person name="Galperin M.Y."/>
            <person name="Jogler C."/>
        </authorList>
    </citation>
    <scope>NUCLEOTIDE SEQUENCE [LARGE SCALE GENOMIC DNA]</scope>
    <source>
        <strain evidence="5 6">Mal4</strain>
    </source>
</reference>
<evidence type="ECO:0000313" key="5">
    <source>
        <dbReference type="EMBL" id="QDU38266.1"/>
    </source>
</evidence>
<dbReference type="InterPro" id="IPR039126">
    <property type="entry name" value="GGACT"/>
</dbReference>
<evidence type="ECO:0000259" key="4">
    <source>
        <dbReference type="Pfam" id="PF06094"/>
    </source>
</evidence>
<name>A0A517Z6Z5_9PLAN</name>
<keyword evidence="5" id="KW-0808">Transferase</keyword>
<comment type="similarity">
    <text evidence="1 3">Belongs to the gamma-glutamylcyclotransferase family.</text>
</comment>
<dbReference type="KEGG" id="mri:Mal4_25930"/>
<dbReference type="Pfam" id="PF06094">
    <property type="entry name" value="GGACT"/>
    <property type="match status" value="1"/>
</dbReference>
<dbReference type="PANTHER" id="PTHR12510:SF4">
    <property type="entry name" value="GAMMA-GLUTAMYLAMINECYCLOTRANSFERASE"/>
    <property type="match status" value="1"/>
</dbReference>
<proteinExistence type="inferred from homology"/>
<keyword evidence="6" id="KW-1185">Reference proteome</keyword>
<dbReference type="Gene3D" id="3.10.490.10">
    <property type="entry name" value="Gamma-glutamyl cyclotransferase-like"/>
    <property type="match status" value="1"/>
</dbReference>
<dbReference type="GO" id="GO:0061929">
    <property type="term" value="F:gamma-glutamylaminecyclotransferase activity"/>
    <property type="evidence" value="ECO:0007669"/>
    <property type="project" value="InterPro"/>
</dbReference>
<dbReference type="InterPro" id="IPR013024">
    <property type="entry name" value="GGCT-like"/>
</dbReference>
<feature type="domain" description="Gamma-glutamylcyclotransferase AIG2-like" evidence="4">
    <location>
        <begin position="8"/>
        <end position="110"/>
    </location>
</feature>
<accession>A0A517Z6Z5</accession>
<dbReference type="EMBL" id="CP036275">
    <property type="protein sequence ID" value="QDU38266.1"/>
    <property type="molecule type" value="Genomic_DNA"/>
</dbReference>
<feature type="active site" description="Proton acceptor" evidence="2">
    <location>
        <position position="78"/>
    </location>
</feature>
<dbReference type="PANTHER" id="PTHR12510">
    <property type="entry name" value="TROPONIN C-AKIN-1 PROTEIN"/>
    <property type="match status" value="1"/>
</dbReference>
<dbReference type="InterPro" id="IPR009288">
    <property type="entry name" value="AIG2-like_dom"/>
</dbReference>
<dbReference type="SUPFAM" id="SSF110857">
    <property type="entry name" value="Gamma-glutamyl cyclotransferase-like"/>
    <property type="match status" value="1"/>
</dbReference>
<dbReference type="GO" id="GO:0016740">
    <property type="term" value="F:transferase activity"/>
    <property type="evidence" value="ECO:0007669"/>
    <property type="project" value="UniProtKB-KW"/>
</dbReference>
<evidence type="ECO:0000256" key="2">
    <source>
        <dbReference type="PIRSR" id="PIRSR639126-1"/>
    </source>
</evidence>